<dbReference type="PANTHER" id="PTHR33365:SF4">
    <property type="entry name" value="CYCLOCHLOROTINE BIOSYNTHESIS PROTEIN O"/>
    <property type="match status" value="1"/>
</dbReference>
<dbReference type="EMBL" id="KN837268">
    <property type="protein sequence ID" value="KIJ30118.1"/>
    <property type="molecule type" value="Genomic_DNA"/>
</dbReference>
<name>A0A0C9TK56_SPHS4</name>
<comment type="pathway">
    <text evidence="1">Mycotoxin biosynthesis.</text>
</comment>
<protein>
    <submittedName>
        <fullName evidence="3">Unplaced genomic scaffold SPHSTscaffold_193, whole genome shotgun sequence</fullName>
    </submittedName>
</protein>
<dbReference type="Pfam" id="PF11807">
    <property type="entry name" value="UstYa"/>
    <property type="match status" value="1"/>
</dbReference>
<gene>
    <name evidence="3" type="ORF">M422DRAFT_187544</name>
</gene>
<dbReference type="HOGENOM" id="CLU_042941_6_3_1"/>
<dbReference type="OrthoDB" id="3687641at2759"/>
<proteinExistence type="inferred from homology"/>
<evidence type="ECO:0000313" key="3">
    <source>
        <dbReference type="EMBL" id="KIJ30118.1"/>
    </source>
</evidence>
<organism evidence="3 4">
    <name type="scientific">Sphaerobolus stellatus (strain SS14)</name>
    <dbReference type="NCBI Taxonomy" id="990650"/>
    <lineage>
        <taxon>Eukaryota</taxon>
        <taxon>Fungi</taxon>
        <taxon>Dikarya</taxon>
        <taxon>Basidiomycota</taxon>
        <taxon>Agaricomycotina</taxon>
        <taxon>Agaricomycetes</taxon>
        <taxon>Phallomycetidae</taxon>
        <taxon>Geastrales</taxon>
        <taxon>Sphaerobolaceae</taxon>
        <taxon>Sphaerobolus</taxon>
    </lineage>
</organism>
<evidence type="ECO:0000256" key="2">
    <source>
        <dbReference type="ARBA" id="ARBA00035112"/>
    </source>
</evidence>
<accession>A0A0C9TK56</accession>
<feature type="non-terminal residue" evidence="3">
    <location>
        <position position="1"/>
    </location>
</feature>
<dbReference type="GO" id="GO:0043386">
    <property type="term" value="P:mycotoxin biosynthetic process"/>
    <property type="evidence" value="ECO:0007669"/>
    <property type="project" value="InterPro"/>
</dbReference>
<comment type="similarity">
    <text evidence="2">Belongs to the ustYa family.</text>
</comment>
<sequence length="178" mass="20658">APAIEALEYQAVKFYDGYDYYGHKLPVYEQPPSDEVDKAWANLYKTGAVKITKSQASQLTNKTWPITGDTENYFVAFEIFHQLHCLDVLRQAAYRDHYNETESPATLRHCLAGLRQGIMCSVDISPIVWQWSDHYNKAMERVDTIHSCRNFERFQEWVSLHALDIETINLGIRLDLDL</sequence>
<dbReference type="InterPro" id="IPR021765">
    <property type="entry name" value="UstYa-like"/>
</dbReference>
<reference evidence="3 4" key="1">
    <citation type="submission" date="2014-06" db="EMBL/GenBank/DDBJ databases">
        <title>Evolutionary Origins and Diversification of the Mycorrhizal Mutualists.</title>
        <authorList>
            <consortium name="DOE Joint Genome Institute"/>
            <consortium name="Mycorrhizal Genomics Consortium"/>
            <person name="Kohler A."/>
            <person name="Kuo A."/>
            <person name="Nagy L.G."/>
            <person name="Floudas D."/>
            <person name="Copeland A."/>
            <person name="Barry K.W."/>
            <person name="Cichocki N."/>
            <person name="Veneault-Fourrey C."/>
            <person name="LaButti K."/>
            <person name="Lindquist E.A."/>
            <person name="Lipzen A."/>
            <person name="Lundell T."/>
            <person name="Morin E."/>
            <person name="Murat C."/>
            <person name="Riley R."/>
            <person name="Ohm R."/>
            <person name="Sun H."/>
            <person name="Tunlid A."/>
            <person name="Henrissat B."/>
            <person name="Grigoriev I.V."/>
            <person name="Hibbett D.S."/>
            <person name="Martin F."/>
        </authorList>
    </citation>
    <scope>NUCLEOTIDE SEQUENCE [LARGE SCALE GENOMIC DNA]</scope>
    <source>
        <strain evidence="3 4">SS14</strain>
    </source>
</reference>
<keyword evidence="4" id="KW-1185">Reference proteome</keyword>
<dbReference type="Proteomes" id="UP000054279">
    <property type="component" value="Unassembled WGS sequence"/>
</dbReference>
<dbReference type="AlphaFoldDB" id="A0A0C9TK56"/>
<evidence type="ECO:0000313" key="4">
    <source>
        <dbReference type="Proteomes" id="UP000054279"/>
    </source>
</evidence>
<evidence type="ECO:0000256" key="1">
    <source>
        <dbReference type="ARBA" id="ARBA00004685"/>
    </source>
</evidence>
<dbReference type="PANTHER" id="PTHR33365">
    <property type="entry name" value="YALI0B05434P"/>
    <property type="match status" value="1"/>
</dbReference>